<feature type="transmembrane region" description="Helical" evidence="6">
    <location>
        <begin position="221"/>
        <end position="243"/>
    </location>
</feature>
<keyword evidence="3 6" id="KW-1133">Transmembrane helix</keyword>
<evidence type="ECO:0000256" key="5">
    <source>
        <dbReference type="PROSITE-ProRule" id="PRU00581"/>
    </source>
</evidence>
<comment type="subcellular location">
    <subcellularLocation>
        <location evidence="1">Membrane</location>
        <topology evidence="1">Multi-pass membrane protein</topology>
    </subcellularLocation>
</comment>
<evidence type="ECO:0000256" key="3">
    <source>
        <dbReference type="ARBA" id="ARBA00022989"/>
    </source>
</evidence>
<dbReference type="GO" id="GO:0016020">
    <property type="term" value="C:membrane"/>
    <property type="evidence" value="ECO:0007669"/>
    <property type="project" value="UniProtKB-SubCell"/>
</dbReference>
<keyword evidence="2 5" id="KW-0812">Transmembrane</keyword>
<dbReference type="AlphaFoldDB" id="A0A0V1FA69"/>
<feature type="transmembrane region" description="Helical" evidence="6">
    <location>
        <begin position="311"/>
        <end position="338"/>
    </location>
</feature>
<gene>
    <name evidence="8" type="ORF">T4D_15984</name>
</gene>
<feature type="transmembrane region" description="Helical" evidence="6">
    <location>
        <begin position="277"/>
        <end position="299"/>
    </location>
</feature>
<evidence type="ECO:0000256" key="2">
    <source>
        <dbReference type="ARBA" id="ARBA00022692"/>
    </source>
</evidence>
<dbReference type="PANTHER" id="PTHR22776:SF49">
    <property type="entry name" value="MARVEL DOMAIN-CONTAINING PROTEIN"/>
    <property type="match status" value="1"/>
</dbReference>
<evidence type="ECO:0000259" key="7">
    <source>
        <dbReference type="PROSITE" id="PS51225"/>
    </source>
</evidence>
<dbReference type="InterPro" id="IPR050578">
    <property type="entry name" value="MARVEL-CKLF_proteins"/>
</dbReference>
<comment type="caution">
    <text evidence="8">The sequence shown here is derived from an EMBL/GenBank/DDBJ whole genome shotgun (WGS) entry which is preliminary data.</text>
</comment>
<sequence length="400" mass="44789">MNNFKIELIFHGGEFLFVFIVLASCMSCATSVKSEFTFGLKQVCGKEKQTKMPFKQAKCINCWPQVIDFALHFIFAKLVTVNTAALAVEHTWPRVCLCVCFGRRNLSSLANCLCILQLAAIAHCCCCCCCCCRFSPLFATLLFTSCRFKNLQLVVLRWLFPTQQHVIRVLLANAILNSAAKQQQQQQQQLSSSSGSVENSFLYFFCSRVKFQQQHLTSTSAAYLFSLGFTKAMALTFDIGYLFSRPYGILRLSQVILCLLIVICISVADYSLAGTAFVWFTSVSSLISSAIILFLYVVHFNETEMFVRVPWFMAEFVVCCFWCLFHTISGIISAVNAANCVRCFANVSSCFGAAAFFCFAAAIAFGLCAYYLYGGWRLNVTTSNVQQQRTVTITTTTSRY</sequence>
<dbReference type="Proteomes" id="UP000054995">
    <property type="component" value="Unassembled WGS sequence"/>
</dbReference>
<dbReference type="PANTHER" id="PTHR22776">
    <property type="entry name" value="MARVEL-CONTAINING POTENTIAL LIPID RAFT-ASSOCIATED PROTEIN"/>
    <property type="match status" value="1"/>
</dbReference>
<organism evidence="8 9">
    <name type="scientific">Trichinella pseudospiralis</name>
    <name type="common">Parasitic roundworm</name>
    <dbReference type="NCBI Taxonomy" id="6337"/>
    <lineage>
        <taxon>Eukaryota</taxon>
        <taxon>Metazoa</taxon>
        <taxon>Ecdysozoa</taxon>
        <taxon>Nematoda</taxon>
        <taxon>Enoplea</taxon>
        <taxon>Dorylaimia</taxon>
        <taxon>Trichinellida</taxon>
        <taxon>Trichinellidae</taxon>
        <taxon>Trichinella</taxon>
    </lineage>
</organism>
<evidence type="ECO:0000256" key="1">
    <source>
        <dbReference type="ARBA" id="ARBA00004141"/>
    </source>
</evidence>
<proteinExistence type="predicted"/>
<keyword evidence="9" id="KW-1185">Reference proteome</keyword>
<dbReference type="PROSITE" id="PS51225">
    <property type="entry name" value="MARVEL"/>
    <property type="match status" value="1"/>
</dbReference>
<evidence type="ECO:0000313" key="9">
    <source>
        <dbReference type="Proteomes" id="UP000054995"/>
    </source>
</evidence>
<dbReference type="PROSITE" id="PS51257">
    <property type="entry name" value="PROKAR_LIPOPROTEIN"/>
    <property type="match status" value="1"/>
</dbReference>
<feature type="transmembrane region" description="Helical" evidence="6">
    <location>
        <begin position="350"/>
        <end position="373"/>
    </location>
</feature>
<feature type="domain" description="MARVEL" evidence="7">
    <location>
        <begin position="242"/>
        <end position="377"/>
    </location>
</feature>
<evidence type="ECO:0000256" key="6">
    <source>
        <dbReference type="SAM" id="Phobius"/>
    </source>
</evidence>
<dbReference type="InterPro" id="IPR008253">
    <property type="entry name" value="Marvel"/>
</dbReference>
<keyword evidence="4 5" id="KW-0472">Membrane</keyword>
<evidence type="ECO:0000256" key="4">
    <source>
        <dbReference type="ARBA" id="ARBA00023136"/>
    </source>
</evidence>
<dbReference type="OrthoDB" id="5919798at2759"/>
<dbReference type="EMBL" id="JYDT01000154">
    <property type="protein sequence ID" value="KRY82996.1"/>
    <property type="molecule type" value="Genomic_DNA"/>
</dbReference>
<feature type="transmembrane region" description="Helical" evidence="6">
    <location>
        <begin position="249"/>
        <end position="270"/>
    </location>
</feature>
<name>A0A0V1FA69_TRIPS</name>
<accession>A0A0V1FA69</accession>
<reference evidence="8 9" key="1">
    <citation type="submission" date="2015-01" db="EMBL/GenBank/DDBJ databases">
        <title>Evolution of Trichinella species and genotypes.</title>
        <authorList>
            <person name="Korhonen P.K."/>
            <person name="Edoardo P."/>
            <person name="Giuseppe L.R."/>
            <person name="Gasser R.B."/>
        </authorList>
    </citation>
    <scope>NUCLEOTIDE SEQUENCE [LARGE SCALE GENOMIC DNA]</scope>
    <source>
        <strain evidence="8">ISS470</strain>
    </source>
</reference>
<evidence type="ECO:0000313" key="8">
    <source>
        <dbReference type="EMBL" id="KRY82996.1"/>
    </source>
</evidence>
<protein>
    <recommendedName>
        <fullName evidence="7">MARVEL domain-containing protein</fullName>
    </recommendedName>
</protein>